<dbReference type="Pfam" id="PF14226">
    <property type="entry name" value="DIOX_N"/>
    <property type="match status" value="1"/>
</dbReference>
<dbReference type="EMBL" id="KV454018">
    <property type="protein sequence ID" value="ODV93126.1"/>
    <property type="molecule type" value="Genomic_DNA"/>
</dbReference>
<dbReference type="Proteomes" id="UP000094236">
    <property type="component" value="Unassembled WGS sequence"/>
</dbReference>
<dbReference type="InterPro" id="IPR026992">
    <property type="entry name" value="DIOX_N"/>
</dbReference>
<dbReference type="AlphaFoldDB" id="A0A1E4TMY9"/>
<feature type="domain" description="Non-haem dioxygenase N-terminal" evidence="2">
    <location>
        <begin position="63"/>
        <end position="136"/>
    </location>
</feature>
<evidence type="ECO:0000313" key="3">
    <source>
        <dbReference type="EMBL" id="ODV93126.1"/>
    </source>
</evidence>
<evidence type="ECO:0000313" key="4">
    <source>
        <dbReference type="Proteomes" id="UP000094236"/>
    </source>
</evidence>
<dbReference type="SUPFAM" id="SSF51197">
    <property type="entry name" value="Clavaminate synthase-like"/>
    <property type="match status" value="1"/>
</dbReference>
<dbReference type="Pfam" id="PF03171">
    <property type="entry name" value="2OG-FeII_Oxy"/>
    <property type="match status" value="1"/>
</dbReference>
<evidence type="ECO:0000259" key="1">
    <source>
        <dbReference type="Pfam" id="PF03171"/>
    </source>
</evidence>
<organism evidence="3 4">
    <name type="scientific">Pachysolen tannophilus NRRL Y-2460</name>
    <dbReference type="NCBI Taxonomy" id="669874"/>
    <lineage>
        <taxon>Eukaryota</taxon>
        <taxon>Fungi</taxon>
        <taxon>Dikarya</taxon>
        <taxon>Ascomycota</taxon>
        <taxon>Saccharomycotina</taxon>
        <taxon>Pichiomycetes</taxon>
        <taxon>Pachysolenaceae</taxon>
        <taxon>Pachysolen</taxon>
    </lineage>
</organism>
<dbReference type="Gene3D" id="2.60.120.330">
    <property type="entry name" value="B-lactam Antibiotic, Isopenicillin N Synthase, Chain"/>
    <property type="match status" value="1"/>
</dbReference>
<feature type="domain" description="Isopenicillin N synthase-like Fe(2+) 2OG dioxygenase" evidence="1">
    <location>
        <begin position="269"/>
        <end position="355"/>
    </location>
</feature>
<protein>
    <recommendedName>
        <fullName evidence="5">Fe2OG dioxygenase domain-containing protein</fullName>
    </recommendedName>
</protein>
<evidence type="ECO:0008006" key="5">
    <source>
        <dbReference type="Google" id="ProtNLM"/>
    </source>
</evidence>
<dbReference type="PANTHER" id="PTHR47990">
    <property type="entry name" value="2-OXOGLUTARATE (2OG) AND FE(II)-DEPENDENT OXYGENASE SUPERFAMILY PROTEIN-RELATED"/>
    <property type="match status" value="1"/>
</dbReference>
<dbReference type="InterPro" id="IPR050231">
    <property type="entry name" value="Iron_ascorbate_oxido_reductase"/>
</dbReference>
<proteinExistence type="predicted"/>
<dbReference type="InterPro" id="IPR027443">
    <property type="entry name" value="IPNS-like_sf"/>
</dbReference>
<dbReference type="InterPro" id="IPR044861">
    <property type="entry name" value="IPNS-like_FE2OG_OXY"/>
</dbReference>
<sequence>MVGKTTNNWAFIESEVSRLGLIKTQPIPAPKDPNNEVDKKYNLREFKEADPSTSKIEPISLQAIDLSKYIEGAEGLQSRKDLAAELEKSISTYGFFNLINIGYPLEELNKLRSIAQSLLELPNEEKLKYLAGATERTLENKKVSLGGERGAGFKPKGYWTMQNKVRDSIEHYNFRDMCQDNYFFDKNRKYPEIAKAHLPEVAAYFRYLHFNVLRKLLNLCDLILELPEGYLWENYFKVYKDDLYNSGSGFGRFMHYLGMSSEEEKKTNNNWLRGHSDGTAFTFITSQPILSLQIRDYYTGEWRYVGHRKNSLIVNIGDSMEFLTGGYFKSSIHRVVAPPEDQRKFRRLVLIYFCNCALSTIIDPEEINSPKLNRLGYKKPASWEKITSSRWDEEKGRLFGDKDSNDVSGDEPKAVLLFGRLHERWHQNDNGKPPHIIEQEATRA</sequence>
<evidence type="ECO:0000259" key="2">
    <source>
        <dbReference type="Pfam" id="PF14226"/>
    </source>
</evidence>
<dbReference type="STRING" id="669874.A0A1E4TMY9"/>
<gene>
    <name evidence="3" type="ORF">PACTADRAFT_87042</name>
</gene>
<name>A0A1E4TMY9_PACTA</name>
<keyword evidence="4" id="KW-1185">Reference proteome</keyword>
<dbReference type="OrthoDB" id="406156at2759"/>
<reference evidence="4" key="1">
    <citation type="submission" date="2016-05" db="EMBL/GenBank/DDBJ databases">
        <title>Comparative genomics of biotechnologically important yeasts.</title>
        <authorList>
            <consortium name="DOE Joint Genome Institute"/>
            <person name="Riley R."/>
            <person name="Haridas S."/>
            <person name="Wolfe K.H."/>
            <person name="Lopes M.R."/>
            <person name="Hittinger C.T."/>
            <person name="Goker M."/>
            <person name="Salamov A."/>
            <person name="Wisecaver J."/>
            <person name="Long T.M."/>
            <person name="Aerts A.L."/>
            <person name="Barry K."/>
            <person name="Choi C."/>
            <person name="Clum A."/>
            <person name="Coughlan A.Y."/>
            <person name="Deshpande S."/>
            <person name="Douglass A.P."/>
            <person name="Hanson S.J."/>
            <person name="Klenk H.-P."/>
            <person name="Labutti K."/>
            <person name="Lapidus A."/>
            <person name="Lindquist E."/>
            <person name="Lipzen A."/>
            <person name="Meier-Kolthoff J.P."/>
            <person name="Ohm R.A."/>
            <person name="Otillar R.P."/>
            <person name="Pangilinan J."/>
            <person name="Peng Y."/>
            <person name="Rokas A."/>
            <person name="Rosa C.A."/>
            <person name="Scheuner C."/>
            <person name="Sibirny A.A."/>
            <person name="Slot J.C."/>
            <person name="Stielow J.B."/>
            <person name="Sun H."/>
            <person name="Kurtzman C.P."/>
            <person name="Blackwell M."/>
            <person name="Grigoriev I.V."/>
            <person name="Jeffries T.W."/>
        </authorList>
    </citation>
    <scope>NUCLEOTIDE SEQUENCE [LARGE SCALE GENOMIC DNA]</scope>
    <source>
        <strain evidence="4">NRRL Y-2460</strain>
    </source>
</reference>
<accession>A0A1E4TMY9</accession>